<evidence type="ECO:0000313" key="2">
    <source>
        <dbReference type="Proteomes" id="UP000179251"/>
    </source>
</evidence>
<proteinExistence type="predicted"/>
<dbReference type="Proteomes" id="UP000179251">
    <property type="component" value="Unassembled WGS sequence"/>
</dbReference>
<dbReference type="Gene3D" id="3.30.70.60">
    <property type="match status" value="1"/>
</dbReference>
<dbReference type="EMBL" id="MFHD01000024">
    <property type="protein sequence ID" value="OGF61944.1"/>
    <property type="molecule type" value="Genomic_DNA"/>
</dbReference>
<sequence length="186" mass="20777">MRTVLTIIILSAAAALIIWVARPIWDEVLVLKAEQAATADVLGRLNEIQSLRDEIMATYNSIPGSKLDRLNNFLPQKPDSGSVLVMLENLTRDRGMRLRRVEFAKTEPQPQTTPGQTAAKIVRPEETKFSAISYAFTVSASYEAFRSFVAALEKSLRVVDVTDISFSGGQSNLFEFTLKARSYYQK</sequence>
<name>A0A1F5VEV3_9BACT</name>
<dbReference type="AlphaFoldDB" id="A0A1F5VEV3"/>
<reference evidence="1 2" key="1">
    <citation type="journal article" date="2016" name="Nat. Commun.">
        <title>Thousands of microbial genomes shed light on interconnected biogeochemical processes in an aquifer system.</title>
        <authorList>
            <person name="Anantharaman K."/>
            <person name="Brown C.T."/>
            <person name="Hug L.A."/>
            <person name="Sharon I."/>
            <person name="Castelle C.J."/>
            <person name="Probst A.J."/>
            <person name="Thomas B.C."/>
            <person name="Singh A."/>
            <person name="Wilkins M.J."/>
            <person name="Karaoz U."/>
            <person name="Brodie E.L."/>
            <person name="Williams K.H."/>
            <person name="Hubbard S.S."/>
            <person name="Banfield J.F."/>
        </authorList>
    </citation>
    <scope>NUCLEOTIDE SEQUENCE [LARGE SCALE GENOMIC DNA]</scope>
</reference>
<comment type="caution">
    <text evidence="1">The sequence shown here is derived from an EMBL/GenBank/DDBJ whole genome shotgun (WGS) entry which is preliminary data.</text>
</comment>
<accession>A0A1F5VEV3</accession>
<dbReference type="STRING" id="1798325.A2834_00505"/>
<organism evidence="1 2">
    <name type="scientific">Candidatus Giovannonibacteria bacterium RIFCSPHIGHO2_01_FULL_45_23</name>
    <dbReference type="NCBI Taxonomy" id="1798325"/>
    <lineage>
        <taxon>Bacteria</taxon>
        <taxon>Candidatus Giovannoniibacteriota</taxon>
    </lineage>
</organism>
<protein>
    <recommendedName>
        <fullName evidence="3">Pilus assembly protein PilO</fullName>
    </recommendedName>
</protein>
<dbReference type="InterPro" id="IPR014717">
    <property type="entry name" value="Transl_elong_EF1B/ribsomal_bS6"/>
</dbReference>
<evidence type="ECO:0000313" key="1">
    <source>
        <dbReference type="EMBL" id="OGF61944.1"/>
    </source>
</evidence>
<gene>
    <name evidence="1" type="ORF">A2834_00505</name>
</gene>
<evidence type="ECO:0008006" key="3">
    <source>
        <dbReference type="Google" id="ProtNLM"/>
    </source>
</evidence>